<proteinExistence type="predicted"/>
<name>A0A3E2NY27_9SPHI</name>
<reference evidence="1 2" key="1">
    <citation type="submission" date="2018-08" db="EMBL/GenBank/DDBJ databases">
        <title>Mucilaginibacter terrae sp. nov., isolated from manganese diggings.</title>
        <authorList>
            <person name="Huang Y."/>
            <person name="Zhou Z."/>
        </authorList>
    </citation>
    <scope>NUCLEOTIDE SEQUENCE [LARGE SCALE GENOMIC DNA]</scope>
    <source>
        <strain evidence="1 2">ZH6</strain>
    </source>
</reference>
<comment type="caution">
    <text evidence="1">The sequence shown here is derived from an EMBL/GenBank/DDBJ whole genome shotgun (WGS) entry which is preliminary data.</text>
</comment>
<keyword evidence="2" id="KW-1185">Reference proteome</keyword>
<dbReference type="Proteomes" id="UP000260823">
    <property type="component" value="Unassembled WGS sequence"/>
</dbReference>
<protein>
    <submittedName>
        <fullName evidence="1">Uncharacterized protein</fullName>
    </submittedName>
</protein>
<evidence type="ECO:0000313" key="1">
    <source>
        <dbReference type="EMBL" id="RFZ85821.1"/>
    </source>
</evidence>
<accession>A0A3E2NY27</accession>
<dbReference type="AlphaFoldDB" id="A0A3E2NY27"/>
<dbReference type="EMBL" id="QWDE01000001">
    <property type="protein sequence ID" value="RFZ85821.1"/>
    <property type="molecule type" value="Genomic_DNA"/>
</dbReference>
<organism evidence="1 2">
    <name type="scientific">Mucilaginibacter terrenus</name>
    <dbReference type="NCBI Taxonomy" id="2482727"/>
    <lineage>
        <taxon>Bacteria</taxon>
        <taxon>Pseudomonadati</taxon>
        <taxon>Bacteroidota</taxon>
        <taxon>Sphingobacteriia</taxon>
        <taxon>Sphingobacteriales</taxon>
        <taxon>Sphingobacteriaceae</taxon>
        <taxon>Mucilaginibacter</taxon>
    </lineage>
</organism>
<gene>
    <name evidence="1" type="ORF">DYU05_09575</name>
</gene>
<evidence type="ECO:0000313" key="2">
    <source>
        <dbReference type="Proteomes" id="UP000260823"/>
    </source>
</evidence>
<sequence length="174" mass="18713">MIAFVAIAASSCKLDAPVYPIAEKPPEVVKPDTTTIPDAGPDSFYTVPIGALNTIVFKIDDGENVTLTEPTADITPNNGSATTGYTMVLADQVSPEVTFKLNFSAARAGEFADDLLWLIYKDFRLTDDSSGKVKAVIVRKDTNGYLVKGYFRILATNDNDGTLHTVIGSFNVSK</sequence>